<feature type="signal peptide" evidence="2">
    <location>
        <begin position="1"/>
        <end position="24"/>
    </location>
</feature>
<feature type="chain" id="PRO_5023008582" evidence="2">
    <location>
        <begin position="25"/>
        <end position="225"/>
    </location>
</feature>
<dbReference type="RefSeq" id="WP_146960278.1">
    <property type="nucleotide sequence ID" value="NZ_CP042467.1"/>
</dbReference>
<accession>A0A5B8XXF1</accession>
<organism evidence="3 4">
    <name type="scientific">Microvenator marinus</name>
    <dbReference type="NCBI Taxonomy" id="2600177"/>
    <lineage>
        <taxon>Bacteria</taxon>
        <taxon>Deltaproteobacteria</taxon>
        <taxon>Bradymonadales</taxon>
        <taxon>Microvenatoraceae</taxon>
        <taxon>Microvenator</taxon>
    </lineage>
</organism>
<protein>
    <submittedName>
        <fullName evidence="3">Uncharacterized protein</fullName>
    </submittedName>
</protein>
<dbReference type="EMBL" id="CP042467">
    <property type="protein sequence ID" value="QED28129.1"/>
    <property type="molecule type" value="Genomic_DNA"/>
</dbReference>
<evidence type="ECO:0000313" key="3">
    <source>
        <dbReference type="EMBL" id="QED28129.1"/>
    </source>
</evidence>
<evidence type="ECO:0000256" key="1">
    <source>
        <dbReference type="SAM" id="MobiDB-lite"/>
    </source>
</evidence>
<reference evidence="3 4" key="1">
    <citation type="submission" date="2019-08" db="EMBL/GenBank/DDBJ databases">
        <authorList>
            <person name="Liang Q."/>
        </authorList>
    </citation>
    <scope>NUCLEOTIDE SEQUENCE [LARGE SCALE GENOMIC DNA]</scope>
    <source>
        <strain evidence="3 4">V1718</strain>
    </source>
</reference>
<feature type="compositionally biased region" description="Polar residues" evidence="1">
    <location>
        <begin position="29"/>
        <end position="42"/>
    </location>
</feature>
<dbReference type="KEGG" id="bbae:FRD01_12985"/>
<keyword evidence="4" id="KW-1185">Reference proteome</keyword>
<dbReference type="OrthoDB" id="5523359at2"/>
<evidence type="ECO:0000256" key="2">
    <source>
        <dbReference type="SAM" id="SignalP"/>
    </source>
</evidence>
<feature type="compositionally biased region" description="Basic and acidic residues" evidence="1">
    <location>
        <begin position="43"/>
        <end position="54"/>
    </location>
</feature>
<dbReference type="AlphaFoldDB" id="A0A5B8XXF1"/>
<name>A0A5B8XXF1_9DELT</name>
<dbReference type="Proteomes" id="UP000321595">
    <property type="component" value="Chromosome"/>
</dbReference>
<proteinExistence type="predicted"/>
<sequence length="225" mass="25095">MKIRTLMTLISMTFLIGTSACSTADNAQTNVPAAQVEQTQHSMTDDHAAHHPEGQKAGADQANDHQQMMAQMCPMQVEGTTRKVVKLDDGVGMDFTTTGDVDELRRRVEKMAQMHAKMHSEGGMMQGQHGQHDQMKHGEMHGKMHGEMTDEQRQKHQEMKQMMSGVAVSTVSINGGMRMMFTPKDAVQVDKLYEMMEKHSQMMGEQGQCPMMQMMGGESKGHSHE</sequence>
<feature type="region of interest" description="Disordered" evidence="1">
    <location>
        <begin position="29"/>
        <end position="62"/>
    </location>
</feature>
<evidence type="ECO:0000313" key="4">
    <source>
        <dbReference type="Proteomes" id="UP000321595"/>
    </source>
</evidence>
<keyword evidence="2" id="KW-0732">Signal</keyword>
<gene>
    <name evidence="3" type="ORF">FRD01_12985</name>
</gene>
<dbReference type="PROSITE" id="PS51257">
    <property type="entry name" value="PROKAR_LIPOPROTEIN"/>
    <property type="match status" value="1"/>
</dbReference>